<keyword evidence="2" id="KW-1185">Reference proteome</keyword>
<evidence type="ECO:0000313" key="2">
    <source>
        <dbReference type="Proteomes" id="UP000199029"/>
    </source>
</evidence>
<dbReference type="AlphaFoldDB" id="A0A1I5VEL4"/>
<name>A0A1I5VEL4_HYMAR</name>
<evidence type="ECO:0000313" key="1">
    <source>
        <dbReference type="EMBL" id="SFQ05426.1"/>
    </source>
</evidence>
<protein>
    <submittedName>
        <fullName evidence="1">Uncharacterized protein</fullName>
    </submittedName>
</protein>
<sequence length="130" mass="14470">MELCNSSTVELPGRVLSRGRIYGFWFPMNTNPDFAMPHGALGDIAFTTYLYYREARHLAATPADFAAWLATLSAARRAHAESRGLASARAIPDFKRFLLEGRGFSLTEFLAARLSPSVLAFWQALPDEDE</sequence>
<dbReference type="STRING" id="1227077.SAMN04515668_1288"/>
<reference evidence="2" key="1">
    <citation type="submission" date="2016-10" db="EMBL/GenBank/DDBJ databases">
        <authorList>
            <person name="Varghese N."/>
            <person name="Submissions S."/>
        </authorList>
    </citation>
    <scope>NUCLEOTIDE SEQUENCE [LARGE SCALE GENOMIC DNA]</scope>
    <source>
        <strain evidence="2">OR362-8,ATCC BAA-1266,JCM 13504</strain>
    </source>
</reference>
<accession>A0A1I5VEL4</accession>
<gene>
    <name evidence="1" type="ORF">SAMN04515668_1288</name>
</gene>
<proteinExistence type="predicted"/>
<organism evidence="1 2">
    <name type="scientific">Hymenobacter arizonensis</name>
    <name type="common">Siccationidurans arizonensis</name>
    <dbReference type="NCBI Taxonomy" id="1227077"/>
    <lineage>
        <taxon>Bacteria</taxon>
        <taxon>Pseudomonadati</taxon>
        <taxon>Bacteroidota</taxon>
        <taxon>Cytophagia</taxon>
        <taxon>Cytophagales</taxon>
        <taxon>Hymenobacteraceae</taxon>
        <taxon>Hymenobacter</taxon>
    </lineage>
</organism>
<dbReference type="EMBL" id="FOXS01000001">
    <property type="protein sequence ID" value="SFQ05426.1"/>
    <property type="molecule type" value="Genomic_DNA"/>
</dbReference>
<dbReference type="Proteomes" id="UP000199029">
    <property type="component" value="Unassembled WGS sequence"/>
</dbReference>